<dbReference type="NCBIfam" id="TIGR00231">
    <property type="entry name" value="small_GTP"/>
    <property type="match status" value="2"/>
</dbReference>
<dbReference type="PANTHER" id="PTHR43834">
    <property type="entry name" value="GTPASE DER"/>
    <property type="match status" value="1"/>
</dbReference>
<dbReference type="Gene3D" id="3.30.300.20">
    <property type="match status" value="1"/>
</dbReference>
<dbReference type="EMBL" id="JAEMUK010000020">
    <property type="protein sequence ID" value="MBJ7543932.1"/>
    <property type="molecule type" value="Genomic_DNA"/>
</dbReference>
<sequence length="464" mass="50956">MAYTVAIIGRPNVGKSTLFNRLAGRRLALVDDLPGLTRDRKETQIRINRRDVVLTDTAGLEDAEPGSIAARMREQSEQAIAESDLILFVIDARAELTSVDRGIADLVRSSGKPFILVANKSESRASDAGYYGSYELGLGEPLPVSAEHNMGLGDLIAEVTNRLDEIATARGDEPEPEDDELTEEQARARPLKLAIAGRPNAGKSTLVNALLGEERMITGPEAGLTRDAIAADFQWRGRKVRLYDTAGLRRKARINVRSETLAVGDALRAIRFAEIVVLLLDAQSPFDKQDLTIADLVEREGRGLVFAVNKWDLVPEPQAYLAELRKSAERILPQLAGAPLVPVSAISGRGLDKVMDAAFKVNEAWNKRISTAALNRWFATALDKHQPPAVAGRRLKLRYITQSNARPPTFIVFSSRPEALPDSYLRYLVNDLKKSFGLGPSPVRLHVRKTNNPYADEGGRSGRR</sequence>
<feature type="domain" description="EngA-type G" evidence="12">
    <location>
        <begin position="3"/>
        <end position="167"/>
    </location>
</feature>
<comment type="caution">
    <text evidence="13">The sequence shown here is derived from an EMBL/GenBank/DDBJ whole genome shotgun (WGS) entry which is preliminary data.</text>
</comment>
<dbReference type="Pfam" id="PF01926">
    <property type="entry name" value="MMR_HSR1"/>
    <property type="match status" value="2"/>
</dbReference>
<gene>
    <name evidence="8 13" type="primary">der</name>
    <name evidence="13" type="ORF">JDN41_10190</name>
</gene>
<dbReference type="HAMAP" id="MF_00195">
    <property type="entry name" value="GTPase_Der"/>
    <property type="match status" value="1"/>
</dbReference>
<dbReference type="Proteomes" id="UP000623250">
    <property type="component" value="Unassembled WGS sequence"/>
</dbReference>
<dbReference type="GO" id="GO:0042254">
    <property type="term" value="P:ribosome biogenesis"/>
    <property type="evidence" value="ECO:0007669"/>
    <property type="project" value="UniProtKB-KW"/>
</dbReference>
<protein>
    <recommendedName>
        <fullName evidence="2 8">GTPase Der</fullName>
    </recommendedName>
    <alternativeName>
        <fullName evidence="7 8">GTP-binding protein EngA</fullName>
    </alternativeName>
</protein>
<dbReference type="InterPro" id="IPR006073">
    <property type="entry name" value="GTP-bd"/>
</dbReference>
<comment type="function">
    <text evidence="8 10">GTPase that plays an essential role in the late steps of ribosome biogenesis.</text>
</comment>
<feature type="domain" description="EngA-type G" evidence="12">
    <location>
        <begin position="191"/>
        <end position="366"/>
    </location>
</feature>
<dbReference type="NCBIfam" id="TIGR03594">
    <property type="entry name" value="GTPase_EngA"/>
    <property type="match status" value="1"/>
</dbReference>
<keyword evidence="3 8" id="KW-0690">Ribosome biogenesis</keyword>
<dbReference type="FunFam" id="3.30.300.20:FF:000004">
    <property type="entry name" value="GTPase Der"/>
    <property type="match status" value="1"/>
</dbReference>
<evidence type="ECO:0000256" key="5">
    <source>
        <dbReference type="ARBA" id="ARBA00022741"/>
    </source>
</evidence>
<dbReference type="CDD" id="cd01894">
    <property type="entry name" value="EngA1"/>
    <property type="match status" value="1"/>
</dbReference>
<dbReference type="PANTHER" id="PTHR43834:SF6">
    <property type="entry name" value="GTPASE DER"/>
    <property type="match status" value="1"/>
</dbReference>
<dbReference type="CDD" id="cd01895">
    <property type="entry name" value="EngA2"/>
    <property type="match status" value="1"/>
</dbReference>
<feature type="binding site" evidence="8">
    <location>
        <begin position="309"/>
        <end position="312"/>
    </location>
    <ligand>
        <name>GTP</name>
        <dbReference type="ChEBI" id="CHEBI:37565"/>
        <label>2</label>
    </ligand>
</feature>
<evidence type="ECO:0000256" key="1">
    <source>
        <dbReference type="ARBA" id="ARBA00008279"/>
    </source>
</evidence>
<feature type="binding site" evidence="8">
    <location>
        <begin position="9"/>
        <end position="16"/>
    </location>
    <ligand>
        <name>GTP</name>
        <dbReference type="ChEBI" id="CHEBI:37565"/>
        <label>1</label>
    </ligand>
</feature>
<proteinExistence type="inferred from homology"/>
<dbReference type="InterPro" id="IPR005225">
    <property type="entry name" value="Small_GTP-bd"/>
</dbReference>
<dbReference type="PRINTS" id="PR00326">
    <property type="entry name" value="GTP1OBG"/>
</dbReference>
<evidence type="ECO:0000256" key="8">
    <source>
        <dbReference type="HAMAP-Rule" id="MF_00195"/>
    </source>
</evidence>
<dbReference type="SUPFAM" id="SSF52540">
    <property type="entry name" value="P-loop containing nucleoside triphosphate hydrolases"/>
    <property type="match status" value="2"/>
</dbReference>
<dbReference type="PIRSF" id="PIRSF006485">
    <property type="entry name" value="GTP-binding_EngA"/>
    <property type="match status" value="1"/>
</dbReference>
<evidence type="ECO:0000256" key="7">
    <source>
        <dbReference type="ARBA" id="ARBA00032345"/>
    </source>
</evidence>
<organism evidence="13 14">
    <name type="scientific">Rhodomicrobium udaipurense</name>
    <dbReference type="NCBI Taxonomy" id="1202716"/>
    <lineage>
        <taxon>Bacteria</taxon>
        <taxon>Pseudomonadati</taxon>
        <taxon>Pseudomonadota</taxon>
        <taxon>Alphaproteobacteria</taxon>
        <taxon>Hyphomicrobiales</taxon>
        <taxon>Hyphomicrobiaceae</taxon>
        <taxon>Rhodomicrobium</taxon>
    </lineage>
</organism>
<comment type="similarity">
    <text evidence="1 8 9 10">Belongs to the TRAFAC class TrmE-Era-EngA-EngB-Septin-like GTPase superfamily. EngA (Der) GTPase family.</text>
</comment>
<name>A0A8I1GBB2_9HYPH</name>
<dbReference type="InterPro" id="IPR016484">
    <property type="entry name" value="GTPase_Der"/>
</dbReference>
<evidence type="ECO:0000256" key="6">
    <source>
        <dbReference type="ARBA" id="ARBA00023134"/>
    </source>
</evidence>
<dbReference type="InterPro" id="IPR027417">
    <property type="entry name" value="P-loop_NTPase"/>
</dbReference>
<comment type="subunit">
    <text evidence="8">Associates with the 50S ribosomal subunit.</text>
</comment>
<feature type="binding site" evidence="8">
    <location>
        <begin position="197"/>
        <end position="204"/>
    </location>
    <ligand>
        <name>GTP</name>
        <dbReference type="ChEBI" id="CHEBI:37565"/>
        <label>2</label>
    </ligand>
</feature>
<evidence type="ECO:0000256" key="3">
    <source>
        <dbReference type="ARBA" id="ARBA00022517"/>
    </source>
</evidence>
<dbReference type="InterPro" id="IPR032859">
    <property type="entry name" value="KH_dom-like"/>
</dbReference>
<reference evidence="13 14" key="1">
    <citation type="submission" date="2020-12" db="EMBL/GenBank/DDBJ databases">
        <title>Revised draft genomes of Rhodomicrobium vannielii ATCC 17100 and Rhodomicrobium udaipurense JA643.</title>
        <authorList>
            <person name="Conners E.M."/>
            <person name="Davenport E.J."/>
            <person name="Bose A."/>
        </authorList>
    </citation>
    <scope>NUCLEOTIDE SEQUENCE [LARGE SCALE GENOMIC DNA]</scope>
    <source>
        <strain evidence="13 14">JA643</strain>
    </source>
</reference>
<evidence type="ECO:0000313" key="14">
    <source>
        <dbReference type="Proteomes" id="UP000623250"/>
    </source>
</evidence>
<feature type="binding site" evidence="8">
    <location>
        <begin position="56"/>
        <end position="60"/>
    </location>
    <ligand>
        <name>GTP</name>
        <dbReference type="ChEBI" id="CHEBI:37565"/>
        <label>1</label>
    </ligand>
</feature>
<keyword evidence="14" id="KW-1185">Reference proteome</keyword>
<dbReference type="GO" id="GO:0005525">
    <property type="term" value="F:GTP binding"/>
    <property type="evidence" value="ECO:0007669"/>
    <property type="project" value="UniProtKB-UniRule"/>
</dbReference>
<evidence type="ECO:0000256" key="10">
    <source>
        <dbReference type="RuleBase" id="RU004481"/>
    </source>
</evidence>
<dbReference type="AlphaFoldDB" id="A0A8I1GBB2"/>
<evidence type="ECO:0000256" key="11">
    <source>
        <dbReference type="SAM" id="MobiDB-lite"/>
    </source>
</evidence>
<feature type="binding site" evidence="8">
    <location>
        <begin position="244"/>
        <end position="248"/>
    </location>
    <ligand>
        <name>GTP</name>
        <dbReference type="ChEBI" id="CHEBI:37565"/>
        <label>2</label>
    </ligand>
</feature>
<keyword evidence="5 8" id="KW-0547">Nucleotide-binding</keyword>
<accession>A0A8I1GBB2</accession>
<evidence type="ECO:0000256" key="4">
    <source>
        <dbReference type="ARBA" id="ARBA00022737"/>
    </source>
</evidence>
<dbReference type="RefSeq" id="WP_037241190.1">
    <property type="nucleotide sequence ID" value="NZ_JAEMUK010000020.1"/>
</dbReference>
<feature type="region of interest" description="Disordered" evidence="11">
    <location>
        <begin position="442"/>
        <end position="464"/>
    </location>
</feature>
<dbReference type="InterPro" id="IPR015946">
    <property type="entry name" value="KH_dom-like_a/b"/>
</dbReference>
<dbReference type="PROSITE" id="PS51712">
    <property type="entry name" value="G_ENGA"/>
    <property type="match status" value="2"/>
</dbReference>
<evidence type="ECO:0000259" key="12">
    <source>
        <dbReference type="PROSITE" id="PS51712"/>
    </source>
</evidence>
<dbReference type="Gene3D" id="3.40.50.300">
    <property type="entry name" value="P-loop containing nucleotide triphosphate hydrolases"/>
    <property type="match status" value="2"/>
</dbReference>
<dbReference type="Pfam" id="PF14714">
    <property type="entry name" value="KH_dom-like"/>
    <property type="match status" value="1"/>
</dbReference>
<dbReference type="InterPro" id="IPR031166">
    <property type="entry name" value="G_ENGA"/>
</dbReference>
<feature type="binding site" evidence="8">
    <location>
        <begin position="119"/>
        <end position="122"/>
    </location>
    <ligand>
        <name>GTP</name>
        <dbReference type="ChEBI" id="CHEBI:37565"/>
        <label>1</label>
    </ligand>
</feature>
<evidence type="ECO:0000256" key="9">
    <source>
        <dbReference type="PROSITE-ProRule" id="PRU01049"/>
    </source>
</evidence>
<evidence type="ECO:0000313" key="13">
    <source>
        <dbReference type="EMBL" id="MBJ7543932.1"/>
    </source>
</evidence>
<evidence type="ECO:0000256" key="2">
    <source>
        <dbReference type="ARBA" id="ARBA00020953"/>
    </source>
</evidence>
<keyword evidence="4 10" id="KW-0677">Repeat</keyword>
<keyword evidence="6 8" id="KW-0342">GTP-binding</keyword>